<dbReference type="GO" id="GO:0051015">
    <property type="term" value="F:actin filament binding"/>
    <property type="evidence" value="ECO:0007669"/>
    <property type="project" value="TreeGrafter"/>
</dbReference>
<accession>A0A7S3ABG9</accession>
<evidence type="ECO:0000256" key="6">
    <source>
        <dbReference type="RuleBase" id="RU364015"/>
    </source>
</evidence>
<dbReference type="EMBL" id="HBHX01000570">
    <property type="protein sequence ID" value="CAE0096374.1"/>
    <property type="molecule type" value="Transcribed_RNA"/>
</dbReference>
<evidence type="ECO:0000313" key="7">
    <source>
        <dbReference type="EMBL" id="CAE0096374.1"/>
    </source>
</evidence>
<dbReference type="GO" id="GO:0005200">
    <property type="term" value="F:structural constituent of cytoskeleton"/>
    <property type="evidence" value="ECO:0007669"/>
    <property type="project" value="TreeGrafter"/>
</dbReference>
<dbReference type="GO" id="GO:0034314">
    <property type="term" value="P:Arp2/3 complex-mediated actin nucleation"/>
    <property type="evidence" value="ECO:0007669"/>
    <property type="project" value="InterPro"/>
</dbReference>
<dbReference type="Pfam" id="PF04045">
    <property type="entry name" value="P34-Arc"/>
    <property type="match status" value="1"/>
</dbReference>
<comment type="function">
    <text evidence="6">Functions as actin-binding component of the Arp2/3 complex which is involved in regulation of actin polymerization and together with an activating nucleation-promoting factor (NPF) mediates the formation of branched actin networks.</text>
</comment>
<evidence type="ECO:0000256" key="1">
    <source>
        <dbReference type="ARBA" id="ARBA00004245"/>
    </source>
</evidence>
<gene>
    <name evidence="7" type="ORF">HERI1096_LOCUS322</name>
</gene>
<dbReference type="GO" id="GO:0030041">
    <property type="term" value="P:actin filament polymerization"/>
    <property type="evidence" value="ECO:0007669"/>
    <property type="project" value="InterPro"/>
</dbReference>
<dbReference type="SUPFAM" id="SSF69645">
    <property type="entry name" value="Arp2/3 complex subunits"/>
    <property type="match status" value="2"/>
</dbReference>
<dbReference type="AlphaFoldDB" id="A0A7S3ABG9"/>
<dbReference type="InterPro" id="IPR007188">
    <property type="entry name" value="ARPC2"/>
</dbReference>
<evidence type="ECO:0000256" key="5">
    <source>
        <dbReference type="ARBA" id="ARBA00023212"/>
    </source>
</evidence>
<comment type="subunit">
    <text evidence="6">Component of the Arp2/3 complex.</text>
</comment>
<evidence type="ECO:0000256" key="4">
    <source>
        <dbReference type="ARBA" id="ARBA00023203"/>
    </source>
</evidence>
<comment type="similarity">
    <text evidence="2 6">Belongs to the ARPC2 family.</text>
</comment>
<name>A0A7S3ABG9_9EUKA</name>
<evidence type="ECO:0000256" key="2">
    <source>
        <dbReference type="ARBA" id="ARBA00007192"/>
    </source>
</evidence>
<keyword evidence="5 6" id="KW-0206">Cytoskeleton</keyword>
<dbReference type="GO" id="GO:0005885">
    <property type="term" value="C:Arp2/3 protein complex"/>
    <property type="evidence" value="ECO:0007669"/>
    <property type="project" value="InterPro"/>
</dbReference>
<comment type="subcellular location">
    <subcellularLocation>
        <location evidence="1 6">Cytoplasm</location>
        <location evidence="1 6">Cytoskeleton</location>
    </subcellularLocation>
</comment>
<dbReference type="InterPro" id="IPR034666">
    <property type="entry name" value="ARPC2/4"/>
</dbReference>
<organism evidence="7">
    <name type="scientific">Haptolina ericina</name>
    <dbReference type="NCBI Taxonomy" id="156174"/>
    <lineage>
        <taxon>Eukaryota</taxon>
        <taxon>Haptista</taxon>
        <taxon>Haptophyta</taxon>
        <taxon>Prymnesiophyceae</taxon>
        <taxon>Prymnesiales</taxon>
        <taxon>Prymnesiaceae</taxon>
        <taxon>Haptolina</taxon>
    </lineage>
</organism>
<reference evidence="7" key="1">
    <citation type="submission" date="2021-01" db="EMBL/GenBank/DDBJ databases">
        <authorList>
            <person name="Corre E."/>
            <person name="Pelletier E."/>
            <person name="Niang G."/>
            <person name="Scheremetjew M."/>
            <person name="Finn R."/>
            <person name="Kale V."/>
            <person name="Holt S."/>
            <person name="Cochrane G."/>
            <person name="Meng A."/>
            <person name="Brown T."/>
            <person name="Cohen L."/>
        </authorList>
    </citation>
    <scope>NUCLEOTIDE SEQUENCE</scope>
    <source>
        <strain evidence="7">CCMP281</strain>
    </source>
</reference>
<sequence>MTSSLDGRIHLEPGHRAVGESVAARLNTAAGKREAVKVECSDFDGVKYRVEMLDDKDTLSVSLATRNFAEIKDAVGEKYFLDKYPAMMAQPEDGYSITVKIALSTLPDGGVDAEALVRQLSCMKRDVIGAPLYVCFAALASGSRAPRAHYVINYRPSEAMYVVPSTDLVVVVYSIAFTDPVERAIAKVFLQEIEISRRQSRDLATAPSVTYTQEAPHELKMLRLDLKEPSSPNFVGFVSLAISKRNVEGDKLTKVLSLVEGYRTYLMYHVQGTKSQLHTRIRSRSTNWLQVLNRAMPDKMSTEKKTITGRTFKRG</sequence>
<dbReference type="PANTHER" id="PTHR12058:SF0">
    <property type="entry name" value="ACTIN-RELATED PROTEIN 2_3 COMPLEX SUBUNIT 2"/>
    <property type="match status" value="1"/>
</dbReference>
<keyword evidence="4 6" id="KW-0009">Actin-binding</keyword>
<proteinExistence type="inferred from homology"/>
<evidence type="ECO:0000256" key="3">
    <source>
        <dbReference type="ARBA" id="ARBA00022490"/>
    </source>
</evidence>
<dbReference type="PANTHER" id="PTHR12058">
    <property type="entry name" value="ARP2/3 COMPLEX 34 KDA SUBUNIT"/>
    <property type="match status" value="1"/>
</dbReference>
<keyword evidence="3 6" id="KW-0963">Cytoplasm</keyword>
<protein>
    <recommendedName>
        <fullName evidence="6">Arp2/3 complex 34 kDa subunit</fullName>
    </recommendedName>
</protein>
<dbReference type="Gene3D" id="3.30.1460.20">
    <property type="match status" value="2"/>
</dbReference>